<dbReference type="InterPro" id="IPR008990">
    <property type="entry name" value="Elect_transpt_acc-like_dom_sf"/>
</dbReference>
<evidence type="ECO:0000259" key="2">
    <source>
        <dbReference type="Pfam" id="PF21006"/>
    </source>
</evidence>
<evidence type="ECO:0000313" key="4">
    <source>
        <dbReference type="Proteomes" id="UP000000321"/>
    </source>
</evidence>
<dbReference type="Gene3D" id="1.10.472.20">
    <property type="entry name" value="Nitrile hydratase, beta subunit"/>
    <property type="match status" value="1"/>
</dbReference>
<reference evidence="3 4" key="1">
    <citation type="journal article" date="2008" name="Appl. Environ. Microbiol.">
        <title>Genomic insights into Mn(II) oxidation by the marine alphaproteobacterium Aurantimonas sp. strain SI85-9A1.</title>
        <authorList>
            <person name="Dick G.J."/>
            <person name="Podell S."/>
            <person name="Johnson H.A."/>
            <person name="Rivera-Espinoza Y."/>
            <person name="Bernier-Latmani R."/>
            <person name="McCarthy J.K."/>
            <person name="Torpey J.W."/>
            <person name="Clement B.G."/>
            <person name="Gaasterland T."/>
            <person name="Tebo B.M."/>
        </authorList>
    </citation>
    <scope>NUCLEOTIDE SEQUENCE [LARGE SCALE GENOMIC DNA]</scope>
    <source>
        <strain evidence="3 4">SI85-9A1</strain>
    </source>
</reference>
<dbReference type="EMBL" id="AAPJ01000002">
    <property type="protein sequence ID" value="EAS50462.1"/>
    <property type="molecule type" value="Genomic_DNA"/>
</dbReference>
<dbReference type="InterPro" id="IPR042262">
    <property type="entry name" value="CN_hydtase_beta_C"/>
</dbReference>
<dbReference type="BioCyc" id="AURANTIMONAS:SI859A1_00581-MONOMER"/>
<evidence type="ECO:0000313" key="3">
    <source>
        <dbReference type="EMBL" id="EAS50462.1"/>
    </source>
</evidence>
<comment type="caution">
    <text evidence="3">The sequence shown here is derived from an EMBL/GenBank/DDBJ whole genome shotgun (WGS) entry which is preliminary data.</text>
</comment>
<sequence>MPARRPAPSKPFRVSMSSRMPAPRATTMSRTGSTRWSSTHSRCGAATLRPTTPSPSMPGSPILRTPETGIAASPGLPRDAAGEPVFFAPWQAKAFAMTVALNERGILAWTDWAAALGRACASLPAAGPSPEATADAYFTAWLVALEEILTARALVSADAVDAAQAVWHRAAEATPHGTPIRFEAGLPNPHD</sequence>
<feature type="domain" description="Nitrile hydratase beta subunit-like N-terminal" evidence="2">
    <location>
        <begin position="82"/>
        <end position="167"/>
    </location>
</feature>
<dbReference type="NCBIfam" id="TIGR03889">
    <property type="entry name" value="nitrile_acc"/>
    <property type="match status" value="1"/>
</dbReference>
<organism evidence="3 4">
    <name type="scientific">Aurantimonas manganoxydans (strain ATCC BAA-1229 / DSM 21871 / SI85-9A1)</name>
    <dbReference type="NCBI Taxonomy" id="287752"/>
    <lineage>
        <taxon>Bacteria</taxon>
        <taxon>Pseudomonadati</taxon>
        <taxon>Pseudomonadota</taxon>
        <taxon>Alphaproteobacteria</taxon>
        <taxon>Hyphomicrobiales</taxon>
        <taxon>Aurantimonadaceae</taxon>
        <taxon>Aurantimonas</taxon>
    </lineage>
</organism>
<evidence type="ECO:0000256" key="1">
    <source>
        <dbReference type="SAM" id="MobiDB-lite"/>
    </source>
</evidence>
<feature type="compositionally biased region" description="Polar residues" evidence="1">
    <location>
        <begin position="26"/>
        <end position="41"/>
    </location>
</feature>
<dbReference type="InterPro" id="IPR023808">
    <property type="entry name" value="Nitrile_Hydratase_acc_put"/>
</dbReference>
<gene>
    <name evidence="3" type="ORF">SI859A1_00581</name>
</gene>
<dbReference type="Proteomes" id="UP000000321">
    <property type="component" value="Unassembled WGS sequence"/>
</dbReference>
<feature type="region of interest" description="Disordered" evidence="1">
    <location>
        <begin position="1"/>
        <end position="76"/>
    </location>
</feature>
<dbReference type="SUPFAM" id="SSF50090">
    <property type="entry name" value="Electron transport accessory proteins"/>
    <property type="match status" value="1"/>
</dbReference>
<dbReference type="HOGENOM" id="CLU_1420054_0_0_5"/>
<dbReference type="AlphaFoldDB" id="Q1YKR1"/>
<keyword evidence="4" id="KW-1185">Reference proteome</keyword>
<proteinExistence type="predicted"/>
<dbReference type="Pfam" id="PF21006">
    <property type="entry name" value="NHase_beta_N"/>
    <property type="match status" value="1"/>
</dbReference>
<protein>
    <recommendedName>
        <fullName evidence="2">Nitrile hydratase beta subunit-like N-terminal domain-containing protein</fullName>
    </recommendedName>
</protein>
<accession>Q1YKR1</accession>
<name>Q1YKR1_AURMS</name>
<dbReference type="InterPro" id="IPR049054">
    <property type="entry name" value="CN_hydtase_beta-like_N"/>
</dbReference>